<dbReference type="AlphaFoldDB" id="A0A8S9I2Z7"/>
<sequence length="84" mass="9721">MVSLTVYRFRNSFDLHPHNLELSLCSLSRFLLLDCFFLSKVKKTMPAHEFVITTSHPLAYHSETLRFIISSDFLGLRLGLDSFV</sequence>
<evidence type="ECO:0000313" key="1">
    <source>
        <dbReference type="EMBL" id="KAF2563863.1"/>
    </source>
</evidence>
<reference evidence="1" key="1">
    <citation type="submission" date="2019-12" db="EMBL/GenBank/DDBJ databases">
        <title>Genome sequencing and annotation of Brassica cretica.</title>
        <authorList>
            <person name="Studholme D.J."/>
            <person name="Sarris P.F."/>
        </authorList>
    </citation>
    <scope>NUCLEOTIDE SEQUENCE</scope>
    <source>
        <strain evidence="1">PFS-102/07</strain>
        <tissue evidence="1">Leaf</tissue>
    </source>
</reference>
<comment type="caution">
    <text evidence="1">The sequence shown here is derived from an EMBL/GenBank/DDBJ whole genome shotgun (WGS) entry which is preliminary data.</text>
</comment>
<gene>
    <name evidence="1" type="ORF">F2Q70_00016428</name>
</gene>
<accession>A0A8S9I2Z7</accession>
<organism evidence="1">
    <name type="scientific">Brassica cretica</name>
    <name type="common">Mustard</name>
    <dbReference type="NCBI Taxonomy" id="69181"/>
    <lineage>
        <taxon>Eukaryota</taxon>
        <taxon>Viridiplantae</taxon>
        <taxon>Streptophyta</taxon>
        <taxon>Embryophyta</taxon>
        <taxon>Tracheophyta</taxon>
        <taxon>Spermatophyta</taxon>
        <taxon>Magnoliopsida</taxon>
        <taxon>eudicotyledons</taxon>
        <taxon>Gunneridae</taxon>
        <taxon>Pentapetalae</taxon>
        <taxon>rosids</taxon>
        <taxon>malvids</taxon>
        <taxon>Brassicales</taxon>
        <taxon>Brassicaceae</taxon>
        <taxon>Brassiceae</taxon>
        <taxon>Brassica</taxon>
    </lineage>
</organism>
<dbReference type="EMBL" id="QGKY02001250">
    <property type="protein sequence ID" value="KAF2563863.1"/>
    <property type="molecule type" value="Genomic_DNA"/>
</dbReference>
<name>A0A8S9I2Z7_BRACR</name>
<proteinExistence type="predicted"/>
<protein>
    <submittedName>
        <fullName evidence="1">Uncharacterized protein</fullName>
    </submittedName>
</protein>